<gene>
    <name evidence="4" type="primary">LOC120264537</name>
</gene>
<dbReference type="GO" id="GO:0032039">
    <property type="term" value="C:integrator complex"/>
    <property type="evidence" value="ECO:0007669"/>
    <property type="project" value="InterPro"/>
</dbReference>
<proteinExistence type="predicted"/>
<dbReference type="PANTHER" id="PTHR46094">
    <property type="entry name" value="INTEGRATOR COMPLEX SUBUNIT 9"/>
    <property type="match status" value="1"/>
</dbReference>
<dbReference type="InterPro" id="IPR027074">
    <property type="entry name" value="Integrator_9su"/>
</dbReference>
<dbReference type="GO" id="GO:0034472">
    <property type="term" value="P:snRNA 3'-end processing"/>
    <property type="evidence" value="ECO:0007669"/>
    <property type="project" value="TreeGrafter"/>
</dbReference>
<comment type="subcellular location">
    <subcellularLocation>
        <location evidence="1">Nucleus</location>
    </subcellularLocation>
</comment>
<keyword evidence="2" id="KW-0539">Nucleus</keyword>
<evidence type="ECO:0000256" key="1">
    <source>
        <dbReference type="ARBA" id="ARBA00004123"/>
    </source>
</evidence>
<name>A0AB40BMB6_DIOCR</name>
<evidence type="ECO:0000313" key="4">
    <source>
        <dbReference type="RefSeq" id="XP_039128289.1"/>
    </source>
</evidence>
<evidence type="ECO:0000256" key="2">
    <source>
        <dbReference type="ARBA" id="ARBA00023242"/>
    </source>
</evidence>
<dbReference type="RefSeq" id="XP_039128289.1">
    <property type="nucleotide sequence ID" value="XM_039272355.1"/>
</dbReference>
<protein>
    <submittedName>
        <fullName evidence="4">Uncharacterized protein LOC120264537</fullName>
    </submittedName>
</protein>
<dbReference type="PANTHER" id="PTHR46094:SF1">
    <property type="entry name" value="INTEGRATOR COMPLEX SUBUNIT 9"/>
    <property type="match status" value="1"/>
</dbReference>
<keyword evidence="3" id="KW-1185">Reference proteome</keyword>
<reference evidence="4" key="1">
    <citation type="submission" date="2025-08" db="UniProtKB">
        <authorList>
            <consortium name="RefSeq"/>
        </authorList>
    </citation>
    <scope>IDENTIFICATION</scope>
</reference>
<organism evidence="3 4">
    <name type="scientific">Dioscorea cayennensis subsp. rotundata</name>
    <name type="common">White Guinea yam</name>
    <name type="synonym">Dioscorea rotundata</name>
    <dbReference type="NCBI Taxonomy" id="55577"/>
    <lineage>
        <taxon>Eukaryota</taxon>
        <taxon>Viridiplantae</taxon>
        <taxon>Streptophyta</taxon>
        <taxon>Embryophyta</taxon>
        <taxon>Tracheophyta</taxon>
        <taxon>Spermatophyta</taxon>
        <taxon>Magnoliopsida</taxon>
        <taxon>Liliopsida</taxon>
        <taxon>Dioscoreales</taxon>
        <taxon>Dioscoreaceae</taxon>
        <taxon>Dioscorea</taxon>
    </lineage>
</organism>
<sequence length="208" mass="23234">MALLPFKTLSMKVLQCSLLAGMKLKKIQPLLELFQPKLVLFPDSLKSQLNFSKNYTHLYYSENSTLRVPSLKDDFEVRLMRCLDFKLQPRILPQENMAIARLEGQLLLSNGNHLLVPAKKPTHFSSKQQLNWGSVDPNLLLKALKDKGIDGLISYDETAPCHGVHSIHISAPDEAVIEIDSKQTVIFAANENLTAVICETFSSVCSGI</sequence>
<dbReference type="AlphaFoldDB" id="A0AB40BMB6"/>
<evidence type="ECO:0000313" key="3">
    <source>
        <dbReference type="Proteomes" id="UP001515500"/>
    </source>
</evidence>
<dbReference type="GeneID" id="120264537"/>
<accession>A0AB40BMB6</accession>
<dbReference type="Proteomes" id="UP001515500">
    <property type="component" value="Chromosome 7"/>
</dbReference>